<reference evidence="1 2" key="1">
    <citation type="submission" date="2022-06" db="EMBL/GenBank/DDBJ databases">
        <title>Whole Genome analysis of Bacterial isolates collected during year 2020 from Guwahati, Assam, India.</title>
        <authorList>
            <person name="Mendem S.K."/>
            <person name="Rakshit O."/>
            <person name="Murugesan D."/>
            <person name="Saikia K."/>
            <person name="Shome R."/>
            <person name="Raisen C."/>
            <person name="Holmes M.A."/>
            <person name="Shome B.R."/>
        </authorList>
    </citation>
    <scope>NUCLEOTIDE SEQUENCE [LARGE SCALE GENOMIC DNA]</scope>
    <source>
        <strain evidence="1 2">Sil NS 53</strain>
    </source>
</reference>
<dbReference type="RefSeq" id="WP_325822239.1">
    <property type="nucleotide sequence ID" value="NZ_JAMWIR010000001.1"/>
</dbReference>
<keyword evidence="2" id="KW-1185">Reference proteome</keyword>
<dbReference type="EMBL" id="JAMWJU010000001">
    <property type="protein sequence ID" value="MEB7541066.1"/>
    <property type="molecule type" value="Genomic_DNA"/>
</dbReference>
<protein>
    <submittedName>
        <fullName evidence="1">Uncharacterized protein</fullName>
    </submittedName>
</protein>
<gene>
    <name evidence="1" type="ORF">NGC28_01200</name>
</gene>
<comment type="caution">
    <text evidence="1">The sequence shown here is derived from an EMBL/GenBank/DDBJ whole genome shotgun (WGS) entry which is preliminary data.</text>
</comment>
<accession>A0ABU6EJ39</accession>
<evidence type="ECO:0000313" key="2">
    <source>
        <dbReference type="Proteomes" id="UP001310558"/>
    </source>
</evidence>
<evidence type="ECO:0000313" key="1">
    <source>
        <dbReference type="EMBL" id="MEB7541066.1"/>
    </source>
</evidence>
<sequence length="221" mass="24860">MGTRSPKEIADGMLKIFDTRKQSGPEIFARSAVDGFMSIPEDLWMLTKDFLDTDHRWRNETDKIRLLTLIKKGLTSEDVRRLINTVVKRYLSGLSEEQSKELLLKIGGSQVGGIAFKMVFVNELITLFVSKIVPRFLVSAGLTGVLSVGASISRSVYTSYDLLKLNKNIYFELRGAGDLDLLYFLVEDNVKPFIEAINFQQSHGAIDKEIFSQFLAGVTRV</sequence>
<name>A0ABU6EJ39_9ENTR</name>
<dbReference type="Proteomes" id="UP001310558">
    <property type="component" value="Unassembled WGS sequence"/>
</dbReference>
<organism evidence="1 2">
    <name type="scientific">Enterobacter huaxiensis</name>
    <dbReference type="NCBI Taxonomy" id="2494702"/>
    <lineage>
        <taxon>Bacteria</taxon>
        <taxon>Pseudomonadati</taxon>
        <taxon>Pseudomonadota</taxon>
        <taxon>Gammaproteobacteria</taxon>
        <taxon>Enterobacterales</taxon>
        <taxon>Enterobacteriaceae</taxon>
        <taxon>Enterobacter</taxon>
    </lineage>
</organism>
<proteinExistence type="predicted"/>